<dbReference type="SUPFAM" id="SSF53067">
    <property type="entry name" value="Actin-like ATPase domain"/>
    <property type="match status" value="2"/>
</dbReference>
<protein>
    <submittedName>
        <fullName evidence="1">Type IV pilus assembly protein PilM</fullName>
    </submittedName>
</protein>
<sequence length="335" mass="37694">MLSFFKSKLPLGLDIGASNLKVVELAPTSSLPKLEQFLIRRREDNNLKNQLVQIKKEFNFSTDKMVIGIGGPSLIIRRINLPNMSEDELAEAISWQVDDYLPLPIDKTVFDYQVINREDGELELILVAAPKEVIQERIKAVEQAGFKVHSIAANPLVLRRILPTAKLVEQKSLVLINLGAKTTELIALEEGKFHFRRSFNFGGTDFTSEIREKKELSFREAESYKFKLKDKALISNSLSKLISDVKRSLKYRGILTTTEQLLVTGGGANLKILVNLLAKELDLNIGSFNSLGQIQFSPQEFSPHLLHKKLPKLSVSLGLALREVQTDDKFIARRA</sequence>
<dbReference type="PANTHER" id="PTHR32432:SF3">
    <property type="entry name" value="ETHANOLAMINE UTILIZATION PROTEIN EUTJ"/>
    <property type="match status" value="1"/>
</dbReference>
<proteinExistence type="predicted"/>
<dbReference type="InterPro" id="IPR043129">
    <property type="entry name" value="ATPase_NBD"/>
</dbReference>
<evidence type="ECO:0000313" key="1">
    <source>
        <dbReference type="EMBL" id="AGB40496.1"/>
    </source>
</evidence>
<dbReference type="RefSeq" id="WP_015326222.1">
    <property type="nucleotide sequence ID" value="NC_019978.1"/>
</dbReference>
<dbReference type="Gene3D" id="3.30.1490.300">
    <property type="match status" value="1"/>
</dbReference>
<dbReference type="PIRSF" id="PIRSF019169">
    <property type="entry name" value="PilM"/>
    <property type="match status" value="1"/>
</dbReference>
<name>L0K651_HALHC</name>
<dbReference type="NCBIfam" id="TIGR01175">
    <property type="entry name" value="pilM"/>
    <property type="match status" value="1"/>
</dbReference>
<dbReference type="InterPro" id="IPR005883">
    <property type="entry name" value="PilM"/>
</dbReference>
<gene>
    <name evidence="1" type="ordered locus">Halha_0522</name>
</gene>
<dbReference type="STRING" id="748449.Halha_0522"/>
<dbReference type="Pfam" id="PF11104">
    <property type="entry name" value="PilM_2"/>
    <property type="match status" value="1"/>
</dbReference>
<dbReference type="eggNOG" id="COG4972">
    <property type="taxonomic scope" value="Bacteria"/>
</dbReference>
<dbReference type="AlphaFoldDB" id="L0K651"/>
<evidence type="ECO:0000313" key="2">
    <source>
        <dbReference type="Proteomes" id="UP000010880"/>
    </source>
</evidence>
<dbReference type="KEGG" id="hhl:Halha_0522"/>
<dbReference type="EMBL" id="CP003359">
    <property type="protein sequence ID" value="AGB40496.1"/>
    <property type="molecule type" value="Genomic_DNA"/>
</dbReference>
<dbReference type="HOGENOM" id="CLU_050686_0_0_9"/>
<dbReference type="Gene3D" id="3.30.420.40">
    <property type="match status" value="2"/>
</dbReference>
<dbReference type="InterPro" id="IPR050696">
    <property type="entry name" value="FtsA/MreB"/>
</dbReference>
<dbReference type="CDD" id="cd24049">
    <property type="entry name" value="ASKHA_NBD_PilM"/>
    <property type="match status" value="1"/>
</dbReference>
<accession>L0K651</accession>
<keyword evidence="2" id="KW-1185">Reference proteome</keyword>
<organism evidence="1 2">
    <name type="scientific">Halobacteroides halobius (strain ATCC 35273 / DSM 5150 / MD-1)</name>
    <dbReference type="NCBI Taxonomy" id="748449"/>
    <lineage>
        <taxon>Bacteria</taxon>
        <taxon>Bacillati</taxon>
        <taxon>Bacillota</taxon>
        <taxon>Clostridia</taxon>
        <taxon>Halanaerobiales</taxon>
        <taxon>Halobacteroidaceae</taxon>
        <taxon>Halobacteroides</taxon>
    </lineage>
</organism>
<dbReference type="Proteomes" id="UP000010880">
    <property type="component" value="Chromosome"/>
</dbReference>
<dbReference type="PANTHER" id="PTHR32432">
    <property type="entry name" value="CELL DIVISION PROTEIN FTSA-RELATED"/>
    <property type="match status" value="1"/>
</dbReference>
<reference evidence="2" key="1">
    <citation type="submission" date="2012-02" db="EMBL/GenBank/DDBJ databases">
        <title>The complete genome of Halobacteroides halobius DSM 5150.</title>
        <authorList>
            <person name="Lucas S."/>
            <person name="Copeland A."/>
            <person name="Lapidus A."/>
            <person name="Glavina del Rio T."/>
            <person name="Dalin E."/>
            <person name="Tice H."/>
            <person name="Bruce D."/>
            <person name="Goodwin L."/>
            <person name="Pitluck S."/>
            <person name="Peters L."/>
            <person name="Mikhailova N."/>
            <person name="Gu W."/>
            <person name="Kyrpides N."/>
            <person name="Mavromatis K."/>
            <person name="Ivanova N."/>
            <person name="Brettin T."/>
            <person name="Detter J.C."/>
            <person name="Han C."/>
            <person name="Larimer F."/>
            <person name="Land M."/>
            <person name="Hauser L."/>
            <person name="Markowitz V."/>
            <person name="Cheng J.-F."/>
            <person name="Hugenholtz P."/>
            <person name="Woyke T."/>
            <person name="Wu D."/>
            <person name="Tindall B."/>
            <person name="Pomrenke H."/>
            <person name="Brambilla E."/>
            <person name="Klenk H.-P."/>
            <person name="Eisen J.A."/>
        </authorList>
    </citation>
    <scope>NUCLEOTIDE SEQUENCE [LARGE SCALE GENOMIC DNA]</scope>
    <source>
        <strain evidence="2">ATCC 35273 / DSM 5150 / MD-1</strain>
    </source>
</reference>